<evidence type="ECO:0000256" key="4">
    <source>
        <dbReference type="ARBA" id="ARBA00022989"/>
    </source>
</evidence>
<dbReference type="EMBL" id="CP061171">
    <property type="protein sequence ID" value="QNR83909.1"/>
    <property type="molecule type" value="Genomic_DNA"/>
</dbReference>
<feature type="transmembrane region" description="Helical" evidence="6">
    <location>
        <begin position="409"/>
        <end position="428"/>
    </location>
</feature>
<keyword evidence="4 6" id="KW-1133">Transmembrane helix</keyword>
<evidence type="ECO:0000313" key="8">
    <source>
        <dbReference type="Proteomes" id="UP000516439"/>
    </source>
</evidence>
<protein>
    <submittedName>
        <fullName evidence="7">Flippase</fullName>
    </submittedName>
</protein>
<keyword evidence="3 6" id="KW-0812">Transmembrane</keyword>
<evidence type="ECO:0000256" key="5">
    <source>
        <dbReference type="ARBA" id="ARBA00023136"/>
    </source>
</evidence>
<keyword evidence="8" id="KW-1185">Reference proteome</keyword>
<evidence type="ECO:0000256" key="1">
    <source>
        <dbReference type="ARBA" id="ARBA00004651"/>
    </source>
</evidence>
<dbReference type="InterPro" id="IPR050833">
    <property type="entry name" value="Poly_Biosynth_Transport"/>
</dbReference>
<feature type="transmembrane region" description="Helical" evidence="6">
    <location>
        <begin position="237"/>
        <end position="262"/>
    </location>
</feature>
<accession>A0ABX6TEI1</accession>
<feature type="transmembrane region" description="Helical" evidence="6">
    <location>
        <begin position="351"/>
        <end position="370"/>
    </location>
</feature>
<feature type="transmembrane region" description="Helical" evidence="6">
    <location>
        <begin position="165"/>
        <end position="186"/>
    </location>
</feature>
<evidence type="ECO:0000313" key="7">
    <source>
        <dbReference type="EMBL" id="QNR83909.1"/>
    </source>
</evidence>
<dbReference type="CDD" id="cd13128">
    <property type="entry name" value="MATE_Wzx_like"/>
    <property type="match status" value="1"/>
</dbReference>
<reference evidence="7 8" key="1">
    <citation type="submission" date="2020-09" db="EMBL/GenBank/DDBJ databases">
        <title>Pedobacter sp. SW-16 isolated from soil near Yeocheon.</title>
        <authorList>
            <person name="Im H.S."/>
            <person name="Joung Y."/>
            <person name="Lee S.-S."/>
        </authorList>
    </citation>
    <scope>NUCLEOTIDE SEQUENCE [LARGE SCALE GENOMIC DNA]</scope>
    <source>
        <strain evidence="7 8">SW-16</strain>
    </source>
</reference>
<dbReference type="InterPro" id="IPR002797">
    <property type="entry name" value="Polysacc_synth"/>
</dbReference>
<organism evidence="7 8">
    <name type="scientific">Pedobacter riviphilus</name>
    <dbReference type="NCBI Taxonomy" id="2766984"/>
    <lineage>
        <taxon>Bacteria</taxon>
        <taxon>Pseudomonadati</taxon>
        <taxon>Bacteroidota</taxon>
        <taxon>Sphingobacteriia</taxon>
        <taxon>Sphingobacteriales</taxon>
        <taxon>Sphingobacteriaceae</taxon>
        <taxon>Pedobacter</taxon>
    </lineage>
</organism>
<proteinExistence type="predicted"/>
<dbReference type="RefSeq" id="WP_190326830.1">
    <property type="nucleotide sequence ID" value="NZ_CP061171.1"/>
</dbReference>
<dbReference type="Pfam" id="PF01943">
    <property type="entry name" value="Polysacc_synt"/>
    <property type="match status" value="1"/>
</dbReference>
<feature type="transmembrane region" description="Helical" evidence="6">
    <location>
        <begin position="207"/>
        <end position="231"/>
    </location>
</feature>
<dbReference type="Proteomes" id="UP000516439">
    <property type="component" value="Chromosome"/>
</dbReference>
<feature type="transmembrane region" description="Helical" evidence="6">
    <location>
        <begin position="82"/>
        <end position="104"/>
    </location>
</feature>
<evidence type="ECO:0000256" key="2">
    <source>
        <dbReference type="ARBA" id="ARBA00022475"/>
    </source>
</evidence>
<feature type="transmembrane region" description="Helical" evidence="6">
    <location>
        <begin position="322"/>
        <end position="344"/>
    </location>
</feature>
<evidence type="ECO:0000256" key="3">
    <source>
        <dbReference type="ARBA" id="ARBA00022692"/>
    </source>
</evidence>
<comment type="subcellular location">
    <subcellularLocation>
        <location evidence="1">Cell membrane</location>
        <topology evidence="1">Multi-pass membrane protein</topology>
    </subcellularLocation>
</comment>
<feature type="transmembrane region" description="Helical" evidence="6">
    <location>
        <begin position="283"/>
        <end position="302"/>
    </location>
</feature>
<feature type="transmembrane region" description="Helical" evidence="6">
    <location>
        <begin position="140"/>
        <end position="159"/>
    </location>
</feature>
<feature type="transmembrane region" description="Helical" evidence="6">
    <location>
        <begin position="38"/>
        <end position="61"/>
    </location>
</feature>
<dbReference type="PANTHER" id="PTHR30250">
    <property type="entry name" value="PST FAMILY PREDICTED COLANIC ACID TRANSPORTER"/>
    <property type="match status" value="1"/>
</dbReference>
<keyword evidence="2" id="KW-1003">Cell membrane</keyword>
<keyword evidence="5 6" id="KW-0472">Membrane</keyword>
<sequence length="483" mass="54282">MKKNYIYNFLLTVFNIIFPILSFPYISRILGPGGVGKVQFVVTFAQYFALIAALGIPYYGVREIAKVRSDSDKLSKTFSELMVIYLTTSLGLSLIYISIVFAVARFSIDSSYYLTSSLVILLGFSSIDWFYQGLEEFKSIALRSILVKLISLALMFVFVKKADDALAYLYITIFSVLGNNFINILILRGKVSLTFSSLQLKRHFTPLLYIFGINLSAAMYNMLDTILLGLLSNDKAVGYYTASTKIARIAIPLVISMGIVLLPSITKSFQDKDGKHVALLKSSYNFIILLSIPITFGLFLLAPELINLVSGQAFEPAVKPMMILSVLPLLIGLGNLFGVQVLIAAGMEKQMLYAVMLGMFISIGLNVLMVPKMHEVGAAIVNSLTELIVSFMFIYYARKRYRLEFPIKIVGYAILSSLPFVPIIYLLRANMINVTYFLFSSVVVCGFVYFFLQYYLWRDIHTQNVVIKVKGIVMDVVKRFVKY</sequence>
<dbReference type="PANTHER" id="PTHR30250:SF11">
    <property type="entry name" value="O-ANTIGEN TRANSPORTER-RELATED"/>
    <property type="match status" value="1"/>
</dbReference>
<feature type="transmembrane region" description="Helical" evidence="6">
    <location>
        <begin position="376"/>
        <end position="397"/>
    </location>
</feature>
<feature type="transmembrane region" description="Helical" evidence="6">
    <location>
        <begin position="7"/>
        <end position="26"/>
    </location>
</feature>
<feature type="transmembrane region" description="Helical" evidence="6">
    <location>
        <begin position="434"/>
        <end position="452"/>
    </location>
</feature>
<name>A0ABX6TEI1_9SPHI</name>
<feature type="transmembrane region" description="Helical" evidence="6">
    <location>
        <begin position="110"/>
        <end position="131"/>
    </location>
</feature>
<gene>
    <name evidence="7" type="ORF">H9N25_18560</name>
</gene>
<evidence type="ECO:0000256" key="6">
    <source>
        <dbReference type="SAM" id="Phobius"/>
    </source>
</evidence>